<dbReference type="Pfam" id="PF00441">
    <property type="entry name" value="Acyl-CoA_dh_1"/>
    <property type="match status" value="1"/>
</dbReference>
<dbReference type="InterPro" id="IPR013786">
    <property type="entry name" value="AcylCoA_DH/ox_N"/>
</dbReference>
<feature type="domain" description="Acyl-CoA dehydrogenase/oxidase N-terminal" evidence="7">
    <location>
        <begin position="6"/>
        <end position="116"/>
    </location>
</feature>
<feature type="domain" description="Acyl-CoA dehydrogenase/oxidase C-terminal" evidence="6">
    <location>
        <begin position="212"/>
        <end position="348"/>
    </location>
</feature>
<accession>M2TPC5</accession>
<dbReference type="RefSeq" id="WP_008600060.1">
    <property type="nucleotide sequence ID" value="NZ_AMRV01000002.1"/>
</dbReference>
<comment type="cofactor">
    <cofactor evidence="1">
        <name>FAD</name>
        <dbReference type="ChEBI" id="CHEBI:57692"/>
    </cofactor>
</comment>
<dbReference type="Gene3D" id="1.10.540.10">
    <property type="entry name" value="Acyl-CoA dehydrogenase/oxidase, N-terminal domain"/>
    <property type="match status" value="1"/>
</dbReference>
<evidence type="ECO:0000256" key="4">
    <source>
        <dbReference type="ARBA" id="ARBA00022827"/>
    </source>
</evidence>
<evidence type="ECO:0000256" key="5">
    <source>
        <dbReference type="ARBA" id="ARBA00023002"/>
    </source>
</evidence>
<keyword evidence="3" id="KW-0285">Flavoprotein</keyword>
<keyword evidence="9" id="KW-1185">Reference proteome</keyword>
<dbReference type="AlphaFoldDB" id="M2TPC5"/>
<name>M2TPC5_9SPHN</name>
<keyword evidence="4" id="KW-0274">FAD</keyword>
<dbReference type="InterPro" id="IPR009075">
    <property type="entry name" value="AcylCo_DH/oxidase_C"/>
</dbReference>
<dbReference type="SUPFAM" id="SSF47203">
    <property type="entry name" value="Acyl-CoA dehydrogenase C-terminal domain-like"/>
    <property type="match status" value="1"/>
</dbReference>
<dbReference type="PANTHER" id="PTHR43884:SF20">
    <property type="entry name" value="ACYL-COA DEHYDROGENASE FADE28"/>
    <property type="match status" value="1"/>
</dbReference>
<evidence type="ECO:0000256" key="3">
    <source>
        <dbReference type="ARBA" id="ARBA00022630"/>
    </source>
</evidence>
<organism evidence="8 9">
    <name type="scientific">Pacificimonas flava</name>
    <dbReference type="NCBI Taxonomy" id="1234595"/>
    <lineage>
        <taxon>Bacteria</taxon>
        <taxon>Pseudomonadati</taxon>
        <taxon>Pseudomonadota</taxon>
        <taxon>Alphaproteobacteria</taxon>
        <taxon>Sphingomonadales</taxon>
        <taxon>Sphingosinicellaceae</taxon>
        <taxon>Pacificimonas</taxon>
    </lineage>
</organism>
<dbReference type="GO" id="GO:0003995">
    <property type="term" value="F:acyl-CoA dehydrogenase activity"/>
    <property type="evidence" value="ECO:0007669"/>
    <property type="project" value="TreeGrafter"/>
</dbReference>
<dbReference type="PANTHER" id="PTHR43884">
    <property type="entry name" value="ACYL-COA DEHYDROGENASE"/>
    <property type="match status" value="1"/>
</dbReference>
<protein>
    <submittedName>
        <fullName evidence="8">Acyl-CoA dehydrogenase, short-chain specific</fullName>
    </submittedName>
</protein>
<evidence type="ECO:0000256" key="2">
    <source>
        <dbReference type="ARBA" id="ARBA00009347"/>
    </source>
</evidence>
<dbReference type="SUPFAM" id="SSF56645">
    <property type="entry name" value="Acyl-CoA dehydrogenase NM domain-like"/>
    <property type="match status" value="1"/>
</dbReference>
<gene>
    <name evidence="8" type="ORF">C725_0598</name>
</gene>
<dbReference type="InterPro" id="IPR009100">
    <property type="entry name" value="AcylCoA_DH/oxidase_NM_dom_sf"/>
</dbReference>
<dbReference type="InterPro" id="IPR036250">
    <property type="entry name" value="AcylCo_DH-like_C"/>
</dbReference>
<dbReference type="OrthoDB" id="7328575at2"/>
<evidence type="ECO:0000313" key="9">
    <source>
        <dbReference type="Proteomes" id="UP000011717"/>
    </source>
</evidence>
<dbReference type="EMBL" id="AMRV01000002">
    <property type="protein sequence ID" value="EMD83626.1"/>
    <property type="molecule type" value="Genomic_DNA"/>
</dbReference>
<evidence type="ECO:0000256" key="1">
    <source>
        <dbReference type="ARBA" id="ARBA00001974"/>
    </source>
</evidence>
<sequence length="367" mass="39238">MNFDFSDDARALQDSARRFFDEKAGPTAARRVMNGDAPYDETLWQGAAGLGLTGIRIPEEFGGVGLGAEEACLMAEEIGRSLAPAPLISTMLFTEALLIAGSRAQQERWLPGIADGSIIGCVGWGEERSQIPTSMPDTRLGKSGVNGIKCPVADAVSAHVAAITVAGDDGPALALLDLAQDAAAVEPVETLDLVRPHARISCRDAQAEAMGGTDAFQDFLDRAAVLLSFEAIGTQDAAMAMAVDYAKERVAFGQRIGRYQGVKHKAADMYVKQQLARAHAMHGAWAFQAGAPELRQAAAAARTASLDALTYTAEENVQMHGGIGFTWESDCQFYYRRARAISAALGSRGFWSDRLVRALEQRNRMAA</sequence>
<comment type="similarity">
    <text evidence="2">Belongs to the acyl-CoA dehydrogenase family.</text>
</comment>
<evidence type="ECO:0000313" key="8">
    <source>
        <dbReference type="EMBL" id="EMD83626.1"/>
    </source>
</evidence>
<reference evidence="8 9" key="1">
    <citation type="journal article" date="2013" name="Genome Announc.">
        <title>Draft Genome Sequence of Strain JLT2015T, Belonging to the Family Sphingomonadaceae of the Alphaproteobacteria.</title>
        <authorList>
            <person name="Tang K."/>
            <person name="Liu K."/>
            <person name="Li S."/>
            <person name="Jiao N."/>
        </authorList>
    </citation>
    <scope>NUCLEOTIDE SEQUENCE [LARGE SCALE GENOMIC DNA]</scope>
    <source>
        <strain evidence="8 9">JLT2015</strain>
    </source>
</reference>
<evidence type="ECO:0000259" key="6">
    <source>
        <dbReference type="Pfam" id="PF00441"/>
    </source>
</evidence>
<comment type="caution">
    <text evidence="8">The sequence shown here is derived from an EMBL/GenBank/DDBJ whole genome shotgun (WGS) entry which is preliminary data.</text>
</comment>
<dbReference type="Gene3D" id="1.20.140.10">
    <property type="entry name" value="Butyryl-CoA Dehydrogenase, subunit A, domain 3"/>
    <property type="match status" value="1"/>
</dbReference>
<dbReference type="Proteomes" id="UP000011717">
    <property type="component" value="Unassembled WGS sequence"/>
</dbReference>
<keyword evidence="5" id="KW-0560">Oxidoreductase</keyword>
<dbReference type="InterPro" id="IPR037069">
    <property type="entry name" value="AcylCoA_DH/ox_N_sf"/>
</dbReference>
<dbReference type="Pfam" id="PF02771">
    <property type="entry name" value="Acyl-CoA_dh_N"/>
    <property type="match status" value="1"/>
</dbReference>
<dbReference type="GO" id="GO:0050660">
    <property type="term" value="F:flavin adenine dinucleotide binding"/>
    <property type="evidence" value="ECO:0007669"/>
    <property type="project" value="InterPro"/>
</dbReference>
<evidence type="ECO:0000259" key="7">
    <source>
        <dbReference type="Pfam" id="PF02771"/>
    </source>
</evidence>
<proteinExistence type="inferred from homology"/>